<protein>
    <recommendedName>
        <fullName evidence="11 12">Tetrahydromethanopterin S-methyltransferase subunit A</fullName>
        <ecNumber evidence="11 12">7.2.1.4</ecNumber>
    </recommendedName>
    <alternativeName>
        <fullName evidence="11">N5-methyltetrahydromethanopterin--coenzyme M methyltransferase subunit A</fullName>
    </alternativeName>
</protein>
<dbReference type="NCBIfam" id="NF002126">
    <property type="entry name" value="PRK00964.1-4"/>
    <property type="match status" value="1"/>
</dbReference>
<accession>A0A126QZZ0</accession>
<gene>
    <name evidence="11" type="primary">mtrA</name>
    <name evidence="14" type="ORF">SAMN02910297_00462</name>
    <name evidence="13" type="ORF">YLM1_0712</name>
</gene>
<dbReference type="GO" id="GO:0050897">
    <property type="term" value="F:cobalt ion binding"/>
    <property type="evidence" value="ECO:0007669"/>
    <property type="project" value="InterPro"/>
</dbReference>
<evidence type="ECO:0000256" key="5">
    <source>
        <dbReference type="ARBA" id="ARBA00022692"/>
    </source>
</evidence>
<sequence length="195" mass="21233">MVEKKPTSENWPPVTGDYIVGNPESPVAVATLASHIEEIPSAAGAAIAGPCKTENLGLEKVIANLISNPNIRFLILCGAEVQGHITGQSMQALHENGCDPEKRKIIGATGAIPFIENIPEEGIERFQRQLELIDLIDDENSDSITSKVKECIEKDPGAFEEDCLVIKISEKQNNKTEKTVDISSTKEKKEIEVEV</sequence>
<dbReference type="GO" id="GO:0019386">
    <property type="term" value="P:methanogenesis, from carbon dioxide"/>
    <property type="evidence" value="ECO:0007669"/>
    <property type="project" value="UniProtKB-UniRule"/>
</dbReference>
<evidence type="ECO:0000256" key="1">
    <source>
        <dbReference type="ARBA" id="ARBA00022475"/>
    </source>
</evidence>
<dbReference type="Pfam" id="PF04208">
    <property type="entry name" value="MtrA"/>
    <property type="match status" value="1"/>
</dbReference>
<dbReference type="Proteomes" id="UP000183442">
    <property type="component" value="Unassembled WGS sequence"/>
</dbReference>
<evidence type="ECO:0000256" key="4">
    <source>
        <dbReference type="ARBA" id="ARBA00022679"/>
    </source>
</evidence>
<dbReference type="STRING" id="294671.YLM1_0712"/>
<dbReference type="EC" id="7.2.1.4" evidence="11 12"/>
<dbReference type="GO" id="GO:0030269">
    <property type="term" value="F:tetrahydromethanopterin S-methyltransferase activity"/>
    <property type="evidence" value="ECO:0007669"/>
    <property type="project" value="UniProtKB-UniRule"/>
</dbReference>
<dbReference type="EMBL" id="FOTL01000005">
    <property type="protein sequence ID" value="SFL29053.1"/>
    <property type="molecule type" value="Genomic_DNA"/>
</dbReference>
<evidence type="ECO:0000256" key="9">
    <source>
        <dbReference type="ARBA" id="ARBA00023136"/>
    </source>
</evidence>
<evidence type="ECO:0000313" key="15">
    <source>
        <dbReference type="Proteomes" id="UP000066376"/>
    </source>
</evidence>
<reference evidence="14" key="4">
    <citation type="submission" date="2016-10" db="EMBL/GenBank/DDBJ databases">
        <authorList>
            <person name="de Groot N.N."/>
        </authorList>
    </citation>
    <scope>NUCLEOTIDE SEQUENCE [LARGE SCALE GENOMIC DNA]</scope>
    <source>
        <strain evidence="14">DSM 16632</strain>
    </source>
</reference>
<keyword evidence="4 11" id="KW-0808">Transferase</keyword>
<organism evidence="13 15">
    <name type="scientific">Methanobrevibacter olleyae</name>
    <dbReference type="NCBI Taxonomy" id="294671"/>
    <lineage>
        <taxon>Archaea</taxon>
        <taxon>Methanobacteriati</taxon>
        <taxon>Methanobacteriota</taxon>
        <taxon>Methanomada group</taxon>
        <taxon>Methanobacteria</taxon>
        <taxon>Methanobacteriales</taxon>
        <taxon>Methanobacteriaceae</taxon>
        <taxon>Methanobrevibacter</taxon>
    </lineage>
</organism>
<keyword evidence="5 11" id="KW-0812">Transmembrane</keyword>
<dbReference type="OrthoDB" id="130682at2157"/>
<dbReference type="KEGG" id="mol:YLM1_0712"/>
<dbReference type="Proteomes" id="UP000066376">
    <property type="component" value="Chromosome"/>
</dbReference>
<evidence type="ECO:0000256" key="3">
    <source>
        <dbReference type="ARBA" id="ARBA00022603"/>
    </source>
</evidence>
<evidence type="ECO:0000256" key="10">
    <source>
        <dbReference type="ARBA" id="ARBA00023285"/>
    </source>
</evidence>
<reference evidence="16" key="3">
    <citation type="submission" date="2016-10" db="EMBL/GenBank/DDBJ databases">
        <authorList>
            <person name="Varghese N."/>
        </authorList>
    </citation>
    <scope>NUCLEOTIDE SEQUENCE [LARGE SCALE GENOMIC DNA]</scope>
    <source>
        <strain evidence="16">DSM 16632</strain>
    </source>
</reference>
<proteinExistence type="inferred from homology"/>
<keyword evidence="7 11" id="KW-1133">Transmembrane helix</keyword>
<keyword evidence="9 11" id="KW-0472">Membrane</keyword>
<evidence type="ECO:0000313" key="16">
    <source>
        <dbReference type="Proteomes" id="UP000183442"/>
    </source>
</evidence>
<dbReference type="GO" id="GO:0032259">
    <property type="term" value="P:methylation"/>
    <property type="evidence" value="ECO:0007669"/>
    <property type="project" value="UniProtKB-KW"/>
</dbReference>
<comment type="function">
    <text evidence="11">Part of a complex that catalyzes the formation of methyl-coenzyme M and tetrahydromethanopterin from coenzyme M and methyl-tetrahydromethanopterin. This is an energy-conserving, sodium-ion translocating step.</text>
</comment>
<dbReference type="GO" id="GO:0006730">
    <property type="term" value="P:one-carbon metabolic process"/>
    <property type="evidence" value="ECO:0007669"/>
    <property type="project" value="UniProtKB-UniRule"/>
</dbReference>
<evidence type="ECO:0000256" key="11">
    <source>
        <dbReference type="HAMAP-Rule" id="MF_01093"/>
    </source>
</evidence>
<dbReference type="AlphaFoldDB" id="A0A126QZZ0"/>
<keyword evidence="8 11" id="KW-0484">Methanogenesis</keyword>
<keyword evidence="15" id="KW-1185">Reference proteome</keyword>
<keyword evidence="2 11" id="KW-0554">One-carbon metabolism</keyword>
<comment type="cofactor">
    <cofactor evidence="11">
        <name>5-hydroxybenzimidazolylcob(I)amide</name>
        <dbReference type="ChEBI" id="CHEBI:60494"/>
    </cofactor>
    <text evidence="11">Binds 1 5-hydroxybenzimidazolylcobamide group.</text>
</comment>
<comment type="pathway">
    <text evidence="11">One-carbon metabolism; methanogenesis from CO(2); methyl-coenzyme M from 5,10-methylene-5,6,7,8-tetrahydromethanopterin: step 2/2.</text>
</comment>
<dbReference type="InterPro" id="IPR030688">
    <property type="entry name" value="MeTrfase_MtrA/MtxA"/>
</dbReference>
<dbReference type="EMBL" id="CP014265">
    <property type="protein sequence ID" value="AMK15269.1"/>
    <property type="molecule type" value="Genomic_DNA"/>
</dbReference>
<dbReference type="PIRSF" id="PIRSF500207">
    <property type="entry name" value="MtrA"/>
    <property type="match status" value="1"/>
</dbReference>
<evidence type="ECO:0000256" key="7">
    <source>
        <dbReference type="ARBA" id="ARBA00022989"/>
    </source>
</evidence>
<comment type="subunit">
    <text evidence="11">The complex is composed of 8 subunits; MtrA, MtrB, MtrC, MtrD, MtrE, MtrF, MtrG and MtrH.</text>
</comment>
<dbReference type="NCBIfam" id="TIGR01111">
    <property type="entry name" value="mtrA"/>
    <property type="match status" value="1"/>
</dbReference>
<evidence type="ECO:0000256" key="2">
    <source>
        <dbReference type="ARBA" id="ARBA00022563"/>
    </source>
</evidence>
<keyword evidence="1 11" id="KW-1003">Cell membrane</keyword>
<evidence type="ECO:0000256" key="8">
    <source>
        <dbReference type="ARBA" id="ARBA00022994"/>
    </source>
</evidence>
<evidence type="ECO:0000256" key="12">
    <source>
        <dbReference type="NCBIfam" id="TIGR01111"/>
    </source>
</evidence>
<keyword evidence="3 11" id="KW-0489">Methyltransferase</keyword>
<dbReference type="GO" id="GO:0005886">
    <property type="term" value="C:plasma membrane"/>
    <property type="evidence" value="ECO:0007669"/>
    <property type="project" value="UniProtKB-SubCell"/>
</dbReference>
<reference evidence="15" key="2">
    <citation type="submission" date="2016-02" db="EMBL/GenBank/DDBJ databases">
        <title>The draft genome sequence of the rumen methanogen Methanobrevibacter olleyae YLM1.</title>
        <authorList>
            <consortium name="New Zealand Agricultural Greenhouse Gas Research Centre/Pastoral Greenhouse Gas Research Consortium"/>
            <person name="Kelly W.J."/>
            <person name="Li D."/>
            <person name="Lambie S.C."/>
            <person name="Attwood G.T."/>
            <person name="Altermann E."/>
            <person name="Leahy S.C."/>
        </authorList>
    </citation>
    <scope>NUCLEOTIDE SEQUENCE [LARGE SCALE GENOMIC DNA]</scope>
    <source>
        <strain evidence="15">YLM1</strain>
    </source>
</reference>
<keyword evidence="10 11" id="KW-0170">Cobalt</keyword>
<reference evidence="13 15" key="1">
    <citation type="journal article" date="2016" name="Genome Announc.">
        <title>Draft Genome Sequence of the Rumen Methanogen Methanobrevibacter olleyae YLM1.</title>
        <authorList>
            <person name="Kelly W.J."/>
            <person name="Li D."/>
            <person name="Lambie S.C."/>
            <person name="Cox F."/>
            <person name="Attwood G.T."/>
            <person name="Altermann E."/>
            <person name="Leahy S.C."/>
        </authorList>
    </citation>
    <scope>NUCLEOTIDE SEQUENCE [LARGE SCALE GENOMIC DNA]</scope>
    <source>
        <strain evidence="13 15">YLM1</strain>
    </source>
</reference>
<keyword evidence="6 11" id="KW-1278">Translocase</keyword>
<evidence type="ECO:0000313" key="14">
    <source>
        <dbReference type="EMBL" id="SFL29053.1"/>
    </source>
</evidence>
<dbReference type="InterPro" id="IPR005778">
    <property type="entry name" value="MtrA"/>
</dbReference>
<comment type="subcellular location">
    <subcellularLocation>
        <location evidence="11">Cell membrane</location>
        <topology evidence="11">Single-pass membrane protein</topology>
    </subcellularLocation>
</comment>
<name>A0A126QZZ0_METOL</name>
<evidence type="ECO:0000256" key="6">
    <source>
        <dbReference type="ARBA" id="ARBA00022967"/>
    </source>
</evidence>
<comment type="catalytic activity">
    <reaction evidence="11">
        <text>5-methyl-5,6,7,8-tetrahydromethanopterin + coenzyme M + 2 Na(+)(in) = 5,6,7,8-tetrahydromethanopterin + methyl-coenzyme M + 2 Na(+)(out)</text>
        <dbReference type="Rhea" id="RHEA:53492"/>
        <dbReference type="ChEBI" id="CHEBI:29101"/>
        <dbReference type="ChEBI" id="CHEBI:58103"/>
        <dbReference type="ChEBI" id="CHEBI:58116"/>
        <dbReference type="ChEBI" id="CHEBI:58286"/>
        <dbReference type="ChEBI" id="CHEBI:58319"/>
        <dbReference type="EC" id="7.2.1.4"/>
    </reaction>
</comment>
<dbReference type="PATRIC" id="fig|294671.3.peg.743"/>
<dbReference type="PIRSF" id="PIRSF009452">
    <property type="entry name" value="MtrA_MtxA"/>
    <property type="match status" value="1"/>
</dbReference>
<feature type="binding site" evidence="11">
    <location>
        <position position="84"/>
    </location>
    <ligand>
        <name>5-hydroxybenzimidazolylcob(I)amide</name>
        <dbReference type="ChEBI" id="CHEBI:60494"/>
        <note>cofactor</note>
    </ligand>
</feature>
<evidence type="ECO:0000313" key="13">
    <source>
        <dbReference type="EMBL" id="AMK15269.1"/>
    </source>
</evidence>
<comment type="similarity">
    <text evidence="11">Belongs to the MtrA family.</text>
</comment>
<dbReference type="UniPathway" id="UPA00640">
    <property type="reaction ID" value="UER00698"/>
</dbReference>
<dbReference type="HAMAP" id="MF_01093">
    <property type="entry name" value="MtrA"/>
    <property type="match status" value="1"/>
</dbReference>